<organism evidence="18 19">
    <name type="scientific">Ascodesmis nigricans</name>
    <dbReference type="NCBI Taxonomy" id="341454"/>
    <lineage>
        <taxon>Eukaryota</taxon>
        <taxon>Fungi</taxon>
        <taxon>Dikarya</taxon>
        <taxon>Ascomycota</taxon>
        <taxon>Pezizomycotina</taxon>
        <taxon>Pezizomycetes</taxon>
        <taxon>Pezizales</taxon>
        <taxon>Ascodesmidaceae</taxon>
        <taxon>Ascodesmis</taxon>
    </lineage>
</organism>
<evidence type="ECO:0000256" key="13">
    <source>
        <dbReference type="ARBA" id="ARBA00033251"/>
    </source>
</evidence>
<evidence type="ECO:0000256" key="6">
    <source>
        <dbReference type="ARBA" id="ARBA00018802"/>
    </source>
</evidence>
<evidence type="ECO:0000256" key="12">
    <source>
        <dbReference type="ARBA" id="ARBA00030346"/>
    </source>
</evidence>
<dbReference type="GO" id="GO:0006592">
    <property type="term" value="P:ornithine biosynthetic process"/>
    <property type="evidence" value="ECO:0007669"/>
    <property type="project" value="TreeGrafter"/>
</dbReference>
<feature type="region of interest" description="Disordered" evidence="16">
    <location>
        <begin position="23"/>
        <end position="60"/>
    </location>
</feature>
<dbReference type="GO" id="GO:0005759">
    <property type="term" value="C:mitochondrial matrix"/>
    <property type="evidence" value="ECO:0007669"/>
    <property type="project" value="TreeGrafter"/>
</dbReference>
<keyword evidence="11 15" id="KW-0012">Acyltransferase</keyword>
<dbReference type="OrthoDB" id="5585968at2759"/>
<dbReference type="PROSITE" id="PS51731">
    <property type="entry name" value="GNAT_NAGS"/>
    <property type="match status" value="1"/>
</dbReference>
<dbReference type="PIRSF" id="PIRSF007892">
    <property type="entry name" value="NAGS_fungal"/>
    <property type="match status" value="1"/>
</dbReference>
<evidence type="ECO:0000256" key="9">
    <source>
        <dbReference type="ARBA" id="ARBA00022946"/>
    </source>
</evidence>
<comment type="pathway">
    <text evidence="3 15">Amino-acid biosynthesis; L-arginine biosynthesis; N(2)-acetyl-L-ornithine from L-glutamate: step 1/4.</text>
</comment>
<keyword evidence="7 15" id="KW-0028">Amino-acid biosynthesis</keyword>
<comment type="similarity">
    <text evidence="4 15">Belongs to the acetyltransferase family.</text>
</comment>
<dbReference type="FunCoup" id="A0A4S2N1M9">
    <property type="interactions" value="101"/>
</dbReference>
<comment type="function">
    <text evidence="1 15">N-acetylglutamate synthase involved in arginine biosynthesis.</text>
</comment>
<dbReference type="STRING" id="341454.A0A4S2N1M9"/>
<gene>
    <name evidence="18" type="ORF">EX30DRAFT_339108</name>
</gene>
<dbReference type="AlphaFoldDB" id="A0A4S2N1M9"/>
<dbReference type="EC" id="2.3.1.1" evidence="5 15"/>
<dbReference type="EMBL" id="ML220114">
    <property type="protein sequence ID" value="TGZ82834.1"/>
    <property type="molecule type" value="Genomic_DNA"/>
</dbReference>
<dbReference type="GO" id="GO:0004042">
    <property type="term" value="F:L-glutamate N-acetyltransferase activity"/>
    <property type="evidence" value="ECO:0007669"/>
    <property type="project" value="InterPro"/>
</dbReference>
<dbReference type="PANTHER" id="PTHR23342">
    <property type="entry name" value="N-ACETYLGLUTAMATE SYNTHASE"/>
    <property type="match status" value="1"/>
</dbReference>
<comment type="subcellular location">
    <subcellularLocation>
        <location evidence="2 15">Mitochondrion</location>
    </subcellularLocation>
</comment>
<evidence type="ECO:0000256" key="5">
    <source>
        <dbReference type="ARBA" id="ARBA00012697"/>
    </source>
</evidence>
<evidence type="ECO:0000256" key="16">
    <source>
        <dbReference type="SAM" id="MobiDB-lite"/>
    </source>
</evidence>
<evidence type="ECO:0000256" key="3">
    <source>
        <dbReference type="ARBA" id="ARBA00004925"/>
    </source>
</evidence>
<reference evidence="18 19" key="1">
    <citation type="submission" date="2019-04" db="EMBL/GenBank/DDBJ databases">
        <title>Comparative genomics and transcriptomics to analyze fruiting body development in filamentous ascomycetes.</title>
        <authorList>
            <consortium name="DOE Joint Genome Institute"/>
            <person name="Lutkenhaus R."/>
            <person name="Traeger S."/>
            <person name="Breuer J."/>
            <person name="Kuo A."/>
            <person name="Lipzen A."/>
            <person name="Pangilinan J."/>
            <person name="Dilworth D."/>
            <person name="Sandor L."/>
            <person name="Poggeler S."/>
            <person name="Barry K."/>
            <person name="Grigoriev I.V."/>
            <person name="Nowrousian M."/>
        </authorList>
    </citation>
    <scope>NUCLEOTIDE SEQUENCE [LARGE SCALE GENOMIC DNA]</scope>
    <source>
        <strain evidence="18 19">CBS 389.68</strain>
    </source>
</reference>
<evidence type="ECO:0000256" key="4">
    <source>
        <dbReference type="ARBA" id="ARBA00008694"/>
    </source>
</evidence>
<evidence type="ECO:0000256" key="14">
    <source>
        <dbReference type="ARBA" id="ARBA00048372"/>
    </source>
</evidence>
<evidence type="ECO:0000256" key="2">
    <source>
        <dbReference type="ARBA" id="ARBA00004173"/>
    </source>
</evidence>
<evidence type="ECO:0000313" key="19">
    <source>
        <dbReference type="Proteomes" id="UP000298138"/>
    </source>
</evidence>
<keyword evidence="10 15" id="KW-0496">Mitochondrion</keyword>
<feature type="domain" description="N-acetyltransferase" evidence="17">
    <location>
        <begin position="463"/>
        <end position="641"/>
    </location>
</feature>
<comment type="catalytic activity">
    <reaction evidence="14 15">
        <text>L-glutamate + acetyl-CoA = N-acetyl-L-glutamate + CoA + H(+)</text>
        <dbReference type="Rhea" id="RHEA:24292"/>
        <dbReference type="ChEBI" id="CHEBI:15378"/>
        <dbReference type="ChEBI" id="CHEBI:29985"/>
        <dbReference type="ChEBI" id="CHEBI:44337"/>
        <dbReference type="ChEBI" id="CHEBI:57287"/>
        <dbReference type="ChEBI" id="CHEBI:57288"/>
        <dbReference type="EC" id="2.3.1.1"/>
    </reaction>
</comment>
<evidence type="ECO:0000313" key="18">
    <source>
        <dbReference type="EMBL" id="TGZ82834.1"/>
    </source>
</evidence>
<keyword evidence="19" id="KW-1185">Reference proteome</keyword>
<evidence type="ECO:0000256" key="15">
    <source>
        <dbReference type="PIRNR" id="PIRNR007892"/>
    </source>
</evidence>
<keyword evidence="9" id="KW-0809">Transit peptide</keyword>
<dbReference type="PANTHER" id="PTHR23342:SF4">
    <property type="entry name" value="AMINO-ACID ACETYLTRANSFERASE, MITOCHONDRIAL"/>
    <property type="match status" value="1"/>
</dbReference>
<sequence>MKPACLRACAVGRGGRTLLEPASSAIRATGSLQQTRGLRDHTRRGSGSRSSSPTRDNGELEDRDFYLSILGATSTKREAKAYLQRFTPNSSHLPALPKDVQGSAHIGLGRQNIQLPVPTTKKPTQVSQTYRAAEHHLEPTSSFSPSIETQLAQTLATSTSITPQESLTPPLDPSEQLHLALVKIRDVDSIDDETLRGIGRTFGRLQRLGLHPVIVIEQPNDEVNWRAHAEDQAERVIGALEAYRGKARRVDEVFSITADKKIEVTNPQLLLTPLQRGVIPVVVSVAVETSSQRITFADSYGIIESLTELFSSKSTTSPSTSPTILPIHLDRLIFLDPLGGIPAPDRPVGSHVFVNLLQEFHTIHTDLLSSPHIHHLRSLKTLNHCLTLLPSTSSGVITTPTAAASARIPRASTIGGRNTARNPLIHNLLTDKPIFSSSLPTGTAPVTDTTLVKLGMPLRIFPSGTRLTDPASGVEWDKLVALIEDSFNRKLDRDHYLNRVDENIAGVIVAGDYEGAAIVTWEYPGGKQPGNKGEGGRERVCYLDKFAVAKRAQGAGGVADVVFKAMTAGVSPGGIFEEAEGIVWRSRRENPVNKWYFERAMGTYKFPGAGDMWTMFWTTQNPEIAQKRLMDYVDICRAIEPSLR</sequence>
<evidence type="ECO:0000256" key="8">
    <source>
        <dbReference type="ARBA" id="ARBA00022679"/>
    </source>
</evidence>
<keyword evidence="8 15" id="KW-0808">Transferase</keyword>
<evidence type="ECO:0000256" key="1">
    <source>
        <dbReference type="ARBA" id="ARBA00002294"/>
    </source>
</evidence>
<dbReference type="Pfam" id="PF04768">
    <property type="entry name" value="NAT"/>
    <property type="match status" value="1"/>
</dbReference>
<proteinExistence type="inferred from homology"/>
<name>A0A4S2N1M9_9PEZI</name>
<dbReference type="GO" id="GO:0006526">
    <property type="term" value="P:L-arginine biosynthetic process"/>
    <property type="evidence" value="ECO:0007669"/>
    <property type="project" value="UniProtKB-UniPathway"/>
</dbReference>
<protein>
    <recommendedName>
        <fullName evidence="6 15">Amino-acid acetyltransferase, mitochondrial</fullName>
        <ecNumber evidence="5 15">2.3.1.1</ecNumber>
    </recommendedName>
    <alternativeName>
        <fullName evidence="12 15">Glutamate N-acetyltransferase</fullName>
    </alternativeName>
    <alternativeName>
        <fullName evidence="13 15">N-acetylglutamate synthase</fullName>
    </alternativeName>
</protein>
<dbReference type="Gene3D" id="3.40.630.30">
    <property type="match status" value="1"/>
</dbReference>
<evidence type="ECO:0000256" key="7">
    <source>
        <dbReference type="ARBA" id="ARBA00022605"/>
    </source>
</evidence>
<dbReference type="UniPathway" id="UPA00068">
    <property type="reaction ID" value="UER00106"/>
</dbReference>
<accession>A0A4S2N1M9</accession>
<dbReference type="InterPro" id="IPR011190">
    <property type="entry name" value="GlcNAc_Synth_fun"/>
</dbReference>
<dbReference type="InterPro" id="IPR006855">
    <property type="entry name" value="Vertebrate-like_GNAT_dom"/>
</dbReference>
<evidence type="ECO:0000256" key="11">
    <source>
        <dbReference type="ARBA" id="ARBA00023315"/>
    </source>
</evidence>
<dbReference type="InParanoid" id="A0A4S2N1M9"/>
<dbReference type="Proteomes" id="UP000298138">
    <property type="component" value="Unassembled WGS sequence"/>
</dbReference>
<evidence type="ECO:0000256" key="10">
    <source>
        <dbReference type="ARBA" id="ARBA00023128"/>
    </source>
</evidence>
<evidence type="ECO:0000259" key="17">
    <source>
        <dbReference type="PROSITE" id="PS51731"/>
    </source>
</evidence>